<evidence type="ECO:0000256" key="6">
    <source>
        <dbReference type="ARBA" id="ARBA00022792"/>
    </source>
</evidence>
<evidence type="ECO:0000313" key="13">
    <source>
        <dbReference type="Proteomes" id="UP000005408"/>
    </source>
</evidence>
<reference evidence="12" key="1">
    <citation type="submission" date="2022-08" db="UniProtKB">
        <authorList>
            <consortium name="EnsemblMetazoa"/>
        </authorList>
    </citation>
    <scope>IDENTIFICATION</scope>
    <source>
        <strain evidence="12">05x7-T-G4-1.051#20</strain>
    </source>
</reference>
<dbReference type="Gene3D" id="3.30.160.190">
    <property type="entry name" value="atu1810 like domain"/>
    <property type="match status" value="1"/>
</dbReference>
<dbReference type="FunFam" id="3.30.160.190:FF:000001">
    <property type="entry name" value="NADH-ubiquinone oxidoreductase 21 kDa subunit mitochondrial"/>
    <property type="match status" value="1"/>
</dbReference>
<dbReference type="InterPro" id="IPR006885">
    <property type="entry name" value="NADH_UbQ_FeS_4_mit-like"/>
</dbReference>
<protein>
    <recommendedName>
        <fullName evidence="3 11">NADH dehydrogenase [ubiquinone] iron-sulfur protein 4, mitochondrial</fullName>
    </recommendedName>
</protein>
<keyword evidence="6 11" id="KW-0999">Mitochondrion inner membrane</keyword>
<keyword evidence="8 11" id="KW-0249">Electron transport</keyword>
<evidence type="ECO:0000256" key="11">
    <source>
        <dbReference type="RuleBase" id="RU367010"/>
    </source>
</evidence>
<sequence>MCIETRYIMPTCLFSNLNIKETGHSRLGYSTKDDLRSVVGPNVKPMDDKRQIMVPEQTDISCLTGVPEEHIKTRRVKIYVPAKNAMQSGVFGTRRWKIDFDTRERWENPLMGWTSSADPLSNMAVEFKSPEDAMEFCEKNGWEYYLEEKKEPKFKPKSYGANFSWNKKTRVSTK</sequence>
<evidence type="ECO:0000256" key="4">
    <source>
        <dbReference type="ARBA" id="ARBA00022448"/>
    </source>
</evidence>
<evidence type="ECO:0000256" key="1">
    <source>
        <dbReference type="ARBA" id="ARBA00003195"/>
    </source>
</evidence>
<comment type="subcellular location">
    <subcellularLocation>
        <location evidence="11">Mitochondrion inner membrane</location>
        <topology evidence="11">Peripheral membrane protein</topology>
        <orientation evidence="11">Matrix side</orientation>
    </subcellularLocation>
</comment>
<dbReference type="Proteomes" id="UP000005408">
    <property type="component" value="Unassembled WGS sequence"/>
</dbReference>
<accession>A0A8W8HMD1</accession>
<organism evidence="12 13">
    <name type="scientific">Magallana gigas</name>
    <name type="common">Pacific oyster</name>
    <name type="synonym">Crassostrea gigas</name>
    <dbReference type="NCBI Taxonomy" id="29159"/>
    <lineage>
        <taxon>Eukaryota</taxon>
        <taxon>Metazoa</taxon>
        <taxon>Spiralia</taxon>
        <taxon>Lophotrochozoa</taxon>
        <taxon>Mollusca</taxon>
        <taxon>Bivalvia</taxon>
        <taxon>Autobranchia</taxon>
        <taxon>Pteriomorphia</taxon>
        <taxon>Ostreida</taxon>
        <taxon>Ostreoidea</taxon>
        <taxon>Ostreidae</taxon>
        <taxon>Magallana</taxon>
    </lineage>
</organism>
<dbReference type="GO" id="GO:0022900">
    <property type="term" value="P:electron transport chain"/>
    <property type="evidence" value="ECO:0007669"/>
    <property type="project" value="InterPro"/>
</dbReference>
<evidence type="ECO:0000256" key="7">
    <source>
        <dbReference type="ARBA" id="ARBA00022946"/>
    </source>
</evidence>
<evidence type="ECO:0000256" key="10">
    <source>
        <dbReference type="ARBA" id="ARBA00023136"/>
    </source>
</evidence>
<dbReference type="InterPro" id="IPR038532">
    <property type="entry name" value="NDUFS4-like_sf"/>
</dbReference>
<evidence type="ECO:0000313" key="12">
    <source>
        <dbReference type="EnsemblMetazoa" id="G10181.2:cds"/>
    </source>
</evidence>
<evidence type="ECO:0000256" key="5">
    <source>
        <dbReference type="ARBA" id="ARBA00022660"/>
    </source>
</evidence>
<evidence type="ECO:0000256" key="2">
    <source>
        <dbReference type="ARBA" id="ARBA00005882"/>
    </source>
</evidence>
<keyword evidence="7 11" id="KW-0809">Transit peptide</keyword>
<keyword evidence="13" id="KW-1185">Reference proteome</keyword>
<keyword evidence="4 11" id="KW-0813">Transport</keyword>
<name>A0A8W8HMD1_MAGGI</name>
<dbReference type="AlphaFoldDB" id="A0A8W8HMD1"/>
<comment type="similarity">
    <text evidence="2 11">Belongs to the complex I NDUFS4 subunit family.</text>
</comment>
<evidence type="ECO:0000256" key="8">
    <source>
        <dbReference type="ARBA" id="ARBA00022982"/>
    </source>
</evidence>
<dbReference type="GO" id="GO:0005743">
    <property type="term" value="C:mitochondrial inner membrane"/>
    <property type="evidence" value="ECO:0007669"/>
    <property type="project" value="UniProtKB-SubCell"/>
</dbReference>
<keyword evidence="9 11" id="KW-0496">Mitochondrion</keyword>
<dbReference type="PANTHER" id="PTHR12219:SF8">
    <property type="entry name" value="NADH DEHYDROGENASE [UBIQUINONE] IRON-SULFUR PROTEIN 4, MITOCHONDRIAL"/>
    <property type="match status" value="1"/>
</dbReference>
<dbReference type="EnsemblMetazoa" id="G10181.2">
    <property type="protein sequence ID" value="G10181.2:cds"/>
    <property type="gene ID" value="G10181"/>
</dbReference>
<dbReference type="Pfam" id="PF04800">
    <property type="entry name" value="NDUS4"/>
    <property type="match status" value="1"/>
</dbReference>
<evidence type="ECO:0000256" key="9">
    <source>
        <dbReference type="ARBA" id="ARBA00023128"/>
    </source>
</evidence>
<dbReference type="OrthoDB" id="3089at2759"/>
<keyword evidence="5 11" id="KW-0679">Respiratory chain</keyword>
<evidence type="ECO:0000256" key="3">
    <source>
        <dbReference type="ARBA" id="ARBA00015796"/>
    </source>
</evidence>
<proteinExistence type="inferred from homology"/>
<keyword evidence="10 11" id="KW-0472">Membrane</keyword>
<comment type="function">
    <text evidence="1 11">Accessory subunit of the mitochondrial membrane respiratory chain NADH dehydrogenase (Complex I), that is believed not to be involved in catalysis. Complex I functions in the transfer of electrons from NADH to the respiratory chain. The immediate electron acceptor for the enzyme is believed to be ubiquinone.</text>
</comment>
<dbReference type="PANTHER" id="PTHR12219">
    <property type="entry name" value="NADH-UBIQUINONE OXIDOREDUCTASE"/>
    <property type="match status" value="1"/>
</dbReference>